<dbReference type="GO" id="GO:0016020">
    <property type="term" value="C:membrane"/>
    <property type="evidence" value="ECO:0007669"/>
    <property type="project" value="InterPro"/>
</dbReference>
<keyword evidence="5" id="KW-0285">Flavoprotein</keyword>
<accession>A0A0F4LIM6</accession>
<evidence type="ECO:0000256" key="4">
    <source>
        <dbReference type="ARBA" id="ARBA00015872"/>
    </source>
</evidence>
<dbReference type="SMART" id="SM00900">
    <property type="entry name" value="FMN_bind"/>
    <property type="match status" value="1"/>
</dbReference>
<dbReference type="AlphaFoldDB" id="A0A0F4LIM6"/>
<dbReference type="SUPFAM" id="SSF51905">
    <property type="entry name" value="FAD/NAD(P)-binding domain"/>
    <property type="match status" value="1"/>
</dbReference>
<keyword evidence="12" id="KW-1185">Reference proteome</keyword>
<organism evidence="11 12">
    <name type="scientific">Lactobacillus kimbladii</name>
    <dbReference type="NCBI Taxonomy" id="1218506"/>
    <lineage>
        <taxon>Bacteria</taxon>
        <taxon>Bacillati</taxon>
        <taxon>Bacillota</taxon>
        <taxon>Bacilli</taxon>
        <taxon>Lactobacillales</taxon>
        <taxon>Lactobacillaceae</taxon>
        <taxon>Lactobacillus</taxon>
    </lineage>
</organism>
<name>A0A0F4LIM6_9LACO</name>
<reference evidence="11 12" key="1">
    <citation type="submission" date="2015-01" db="EMBL/GenBank/DDBJ databases">
        <title>Comparative genomics of the lactic acid bacteria isolated from the honey bee gut.</title>
        <authorList>
            <person name="Ellegaard K.M."/>
            <person name="Tamarit D."/>
            <person name="Javelind E."/>
            <person name="Olofsson T."/>
            <person name="Andersson S.G."/>
            <person name="Vasquez A."/>
        </authorList>
    </citation>
    <scope>NUCLEOTIDE SEQUENCE [LARGE SCALE GENOMIC DNA]</scope>
    <source>
        <strain evidence="11 12">Hma2</strain>
    </source>
</reference>
<dbReference type="InterPro" id="IPR036188">
    <property type="entry name" value="FAD/NAD-bd_sf"/>
</dbReference>
<dbReference type="Gene3D" id="3.90.700.10">
    <property type="entry name" value="Succinate dehydrogenase/fumarate reductase flavoprotein, catalytic domain"/>
    <property type="match status" value="1"/>
</dbReference>
<dbReference type="Gene3D" id="3.50.50.60">
    <property type="entry name" value="FAD/NAD(P)-binding domain"/>
    <property type="match status" value="1"/>
</dbReference>
<evidence type="ECO:0000313" key="11">
    <source>
        <dbReference type="EMBL" id="KJY58420.1"/>
    </source>
</evidence>
<evidence type="ECO:0000256" key="6">
    <source>
        <dbReference type="ARBA" id="ARBA00022827"/>
    </source>
</evidence>
<dbReference type="PANTHER" id="PTHR43400:SF10">
    <property type="entry name" value="3-OXOSTEROID 1-DEHYDROGENASE"/>
    <property type="match status" value="1"/>
</dbReference>
<dbReference type="HOGENOM" id="CLU_011398_3_1_9"/>
<evidence type="ECO:0000256" key="9">
    <source>
        <dbReference type="SAM" id="MobiDB-lite"/>
    </source>
</evidence>
<sequence>MVKNLIYDSSLKWDAVYDVIVVGFGGAGAGAARFAADNKAHVLLIDSAPEGHEGGNTRYAGGAFAWSDNFSDLREYYKQTYYPFKYDPKDLDAFVNNVLKMKEYSQKYFGIEAQYTGRRPKGEYPEYKHADTMRSQSMTTGMYNGGFWKLLRKKVYERLDKIDVWFESPAQHLIQDPNTKTILGVQIKHQGINRNVAARNGVVLSCGGFENNPDMVQTFLGQGSLAPIGTLYNQGKGIDLAVEAGARLWHMSNYDSHGFSLREGQPREKFAYMINWKSLFNGSIFVAGDDGTRYYREDEEDRHGYKYNHGNWIMQPNQNHPHIIMDQRQFEQLANDDSDKAEQIKSLITYAIKAESIAELADKIAAPKLAEAVSDFNFLVNEKKRDMFLNRKIETMRAFGAGPYYAIPICHNILHTHGGARRNENCEVLDMENNVIPHLYEAGELGDIFATKYVGANSIADLLISGKIAGENAAWPKRKMAEVDVVTGASENPDLKSDAHASSTDFEAGPNQGIGISENGINDVPIVVRVTMSGDKISQIETLQEKETPYLGGKAIPVLTNEMIEKQTTEVDAVSGASTTSAAFKEAVNQAIENAEKQ</sequence>
<feature type="region of interest" description="Disordered" evidence="9">
    <location>
        <begin position="490"/>
        <end position="515"/>
    </location>
</feature>
<evidence type="ECO:0000259" key="10">
    <source>
        <dbReference type="SMART" id="SM00900"/>
    </source>
</evidence>
<dbReference type="Gene3D" id="3.90.1010.20">
    <property type="match status" value="1"/>
</dbReference>
<dbReference type="Proteomes" id="UP000033612">
    <property type="component" value="Unassembled WGS sequence"/>
</dbReference>
<evidence type="ECO:0000256" key="3">
    <source>
        <dbReference type="ARBA" id="ARBA00013137"/>
    </source>
</evidence>
<dbReference type="GO" id="GO:0033765">
    <property type="term" value="F:steroid dehydrogenase activity, acting on the CH-CH group of donors"/>
    <property type="evidence" value="ECO:0007669"/>
    <property type="project" value="UniProtKB-ARBA"/>
</dbReference>
<dbReference type="EMBL" id="JXLH01000014">
    <property type="protein sequence ID" value="KJY58420.1"/>
    <property type="molecule type" value="Genomic_DNA"/>
</dbReference>
<comment type="catalytic activity">
    <reaction evidence="8">
        <text>dihydrourocanate + A = urocanate + AH2</text>
        <dbReference type="Rhea" id="RHEA:36059"/>
        <dbReference type="ChEBI" id="CHEBI:13193"/>
        <dbReference type="ChEBI" id="CHEBI:17499"/>
        <dbReference type="ChEBI" id="CHEBI:27247"/>
        <dbReference type="ChEBI" id="CHEBI:72991"/>
        <dbReference type="EC" id="1.3.99.33"/>
    </reaction>
</comment>
<dbReference type="SUPFAM" id="SSF56425">
    <property type="entry name" value="Succinate dehydrogenase/fumarate reductase flavoprotein, catalytic domain"/>
    <property type="match status" value="1"/>
</dbReference>
<evidence type="ECO:0000256" key="5">
    <source>
        <dbReference type="ARBA" id="ARBA00022630"/>
    </source>
</evidence>
<dbReference type="PANTHER" id="PTHR43400">
    <property type="entry name" value="FUMARATE REDUCTASE"/>
    <property type="match status" value="1"/>
</dbReference>
<dbReference type="Pfam" id="PF04205">
    <property type="entry name" value="FMN_bind"/>
    <property type="match status" value="1"/>
</dbReference>
<dbReference type="GO" id="GO:0010181">
    <property type="term" value="F:FMN binding"/>
    <property type="evidence" value="ECO:0007669"/>
    <property type="project" value="InterPro"/>
</dbReference>
<comment type="caution">
    <text evidence="11">The sequence shown here is derived from an EMBL/GenBank/DDBJ whole genome shotgun (WGS) entry which is preliminary data.</text>
</comment>
<dbReference type="InterPro" id="IPR007329">
    <property type="entry name" value="FMN-bd"/>
</dbReference>
<evidence type="ECO:0000256" key="2">
    <source>
        <dbReference type="ARBA" id="ARBA00001974"/>
    </source>
</evidence>
<dbReference type="STRING" id="1218506.JF75_10660"/>
<gene>
    <name evidence="11" type="ORF">JF75_10660</name>
</gene>
<evidence type="ECO:0000256" key="1">
    <source>
        <dbReference type="ARBA" id="ARBA00001917"/>
    </source>
</evidence>
<comment type="cofactor">
    <cofactor evidence="1">
        <name>FMN</name>
        <dbReference type="ChEBI" id="CHEBI:58210"/>
    </cofactor>
</comment>
<evidence type="ECO:0000256" key="7">
    <source>
        <dbReference type="ARBA" id="ARBA00023002"/>
    </source>
</evidence>
<protein>
    <recommendedName>
        <fullName evidence="4">Urocanate reductase</fullName>
        <ecNumber evidence="3">1.3.99.33</ecNumber>
    </recommendedName>
</protein>
<evidence type="ECO:0000256" key="8">
    <source>
        <dbReference type="ARBA" id="ARBA00049922"/>
    </source>
</evidence>
<dbReference type="GO" id="GO:0008202">
    <property type="term" value="P:steroid metabolic process"/>
    <property type="evidence" value="ECO:0007669"/>
    <property type="project" value="UniProtKB-ARBA"/>
</dbReference>
<keyword evidence="7" id="KW-0560">Oxidoreductase</keyword>
<dbReference type="InterPro" id="IPR050315">
    <property type="entry name" value="FAD-oxidoreductase_2"/>
</dbReference>
<comment type="cofactor">
    <cofactor evidence="2">
        <name>FAD</name>
        <dbReference type="ChEBI" id="CHEBI:57692"/>
    </cofactor>
</comment>
<keyword evidence="6" id="KW-0274">FAD</keyword>
<dbReference type="InterPro" id="IPR027477">
    <property type="entry name" value="Succ_DH/fumarate_Rdtase_cat_sf"/>
</dbReference>
<feature type="domain" description="FMN-binding" evidence="10">
    <location>
        <begin position="520"/>
        <end position="595"/>
    </location>
</feature>
<dbReference type="PATRIC" id="fig|1218506.3.peg.1126"/>
<dbReference type="EC" id="1.3.99.33" evidence="3"/>
<evidence type="ECO:0000313" key="12">
    <source>
        <dbReference type="Proteomes" id="UP000033612"/>
    </source>
</evidence>
<dbReference type="Pfam" id="PF00890">
    <property type="entry name" value="FAD_binding_2"/>
    <property type="match status" value="1"/>
</dbReference>
<dbReference type="InterPro" id="IPR003953">
    <property type="entry name" value="FAD-dep_OxRdtase_2_FAD-bd"/>
</dbReference>
<proteinExistence type="predicted"/>